<protein>
    <submittedName>
        <fullName evidence="4">DMT family transporter</fullName>
    </submittedName>
</protein>
<dbReference type="Pfam" id="PF00892">
    <property type="entry name" value="EamA"/>
    <property type="match status" value="1"/>
</dbReference>
<dbReference type="SUPFAM" id="SSF103481">
    <property type="entry name" value="Multidrug resistance efflux transporter EmrE"/>
    <property type="match status" value="2"/>
</dbReference>
<feature type="transmembrane region" description="Helical" evidence="2">
    <location>
        <begin position="222"/>
        <end position="240"/>
    </location>
</feature>
<accession>A0ABZ1Z0N6</accession>
<evidence type="ECO:0000313" key="4">
    <source>
        <dbReference type="EMBL" id="WUV48040.1"/>
    </source>
</evidence>
<evidence type="ECO:0000313" key="5">
    <source>
        <dbReference type="Proteomes" id="UP001432062"/>
    </source>
</evidence>
<evidence type="ECO:0000256" key="2">
    <source>
        <dbReference type="SAM" id="Phobius"/>
    </source>
</evidence>
<feature type="transmembrane region" description="Helical" evidence="2">
    <location>
        <begin position="72"/>
        <end position="93"/>
    </location>
</feature>
<evidence type="ECO:0000256" key="1">
    <source>
        <dbReference type="ARBA" id="ARBA00007362"/>
    </source>
</evidence>
<feature type="transmembrane region" description="Helical" evidence="2">
    <location>
        <begin position="43"/>
        <end position="66"/>
    </location>
</feature>
<feature type="transmembrane region" description="Helical" evidence="2">
    <location>
        <begin position="153"/>
        <end position="175"/>
    </location>
</feature>
<keyword evidence="5" id="KW-1185">Reference proteome</keyword>
<proteinExistence type="inferred from homology"/>
<feature type="transmembrane region" description="Helical" evidence="2">
    <location>
        <begin position="276"/>
        <end position="293"/>
    </location>
</feature>
<feature type="transmembrane region" description="Helical" evidence="2">
    <location>
        <begin position="12"/>
        <end position="31"/>
    </location>
</feature>
<keyword evidence="2" id="KW-0472">Membrane</keyword>
<dbReference type="Proteomes" id="UP001432062">
    <property type="component" value="Chromosome"/>
</dbReference>
<gene>
    <name evidence="4" type="ORF">OG563_07480</name>
</gene>
<feature type="transmembrane region" description="Helical" evidence="2">
    <location>
        <begin position="100"/>
        <end position="122"/>
    </location>
</feature>
<reference evidence="4" key="1">
    <citation type="submission" date="2022-10" db="EMBL/GenBank/DDBJ databases">
        <title>The complete genomes of actinobacterial strains from the NBC collection.</title>
        <authorList>
            <person name="Joergensen T.S."/>
            <person name="Alvarez Arevalo M."/>
            <person name="Sterndorff E.B."/>
            <person name="Faurdal D."/>
            <person name="Vuksanovic O."/>
            <person name="Mourched A.-S."/>
            <person name="Charusanti P."/>
            <person name="Shaw S."/>
            <person name="Blin K."/>
            <person name="Weber T."/>
        </authorList>
    </citation>
    <scope>NUCLEOTIDE SEQUENCE</scope>
    <source>
        <strain evidence="4">NBC_01482</strain>
    </source>
</reference>
<organism evidence="4 5">
    <name type="scientific">Nocardia vinacea</name>
    <dbReference type="NCBI Taxonomy" id="96468"/>
    <lineage>
        <taxon>Bacteria</taxon>
        <taxon>Bacillati</taxon>
        <taxon>Actinomycetota</taxon>
        <taxon>Actinomycetes</taxon>
        <taxon>Mycobacteriales</taxon>
        <taxon>Nocardiaceae</taxon>
        <taxon>Nocardia</taxon>
    </lineage>
</organism>
<comment type="similarity">
    <text evidence="1">Belongs to the EamA transporter family.</text>
</comment>
<keyword evidence="2" id="KW-0812">Transmembrane</keyword>
<feature type="domain" description="EamA" evidence="3">
    <location>
        <begin position="13"/>
        <end position="143"/>
    </location>
</feature>
<dbReference type="InterPro" id="IPR037185">
    <property type="entry name" value="EmrE-like"/>
</dbReference>
<dbReference type="RefSeq" id="WP_327101070.1">
    <property type="nucleotide sequence ID" value="NZ_CP109149.1"/>
</dbReference>
<dbReference type="EMBL" id="CP109441">
    <property type="protein sequence ID" value="WUV48040.1"/>
    <property type="molecule type" value="Genomic_DNA"/>
</dbReference>
<dbReference type="InterPro" id="IPR000620">
    <property type="entry name" value="EamA_dom"/>
</dbReference>
<feature type="transmembrane region" description="Helical" evidence="2">
    <location>
        <begin position="181"/>
        <end position="202"/>
    </location>
</feature>
<dbReference type="Gene3D" id="1.10.3730.20">
    <property type="match status" value="1"/>
</dbReference>
<sequence length="294" mass="29386">MSDAQRPTNLIVGTLLALVSALSYGLSDFLGGVASRRVGFGRVALLGQLGGFVGTALVGPFVSQTVPQPMDLWWGALSGVGTGIAMTFLFRGISRGAMSVVVPVSAVGGVALPVLIGTVLLGERPAPLAWAGIVLALPALWLVAGGTTGTGPIAGAAIGDGLIAGLGIAVQYLALAQAAPAAGIWPVTAGRAAAVVLVALLAWQLASGSGDIAPAQRHRNDLLAACSGILAAVALVSYLFATRTQYLAVAVVLSSLYPIVPVILGVSALKEQLRRSQVIGLAAALIASTIIATS</sequence>
<feature type="transmembrane region" description="Helical" evidence="2">
    <location>
        <begin position="246"/>
        <end position="269"/>
    </location>
</feature>
<feature type="transmembrane region" description="Helical" evidence="2">
    <location>
        <begin position="128"/>
        <end position="146"/>
    </location>
</feature>
<keyword evidence="2" id="KW-1133">Transmembrane helix</keyword>
<name>A0ABZ1Z0N6_9NOCA</name>
<evidence type="ECO:0000259" key="3">
    <source>
        <dbReference type="Pfam" id="PF00892"/>
    </source>
</evidence>